<dbReference type="SUPFAM" id="SSF52047">
    <property type="entry name" value="RNI-like"/>
    <property type="match status" value="1"/>
</dbReference>
<gene>
    <name evidence="2" type="ORF">Cflav_PD2358</name>
</gene>
<dbReference type="NCBIfam" id="NF038076">
    <property type="entry name" value="fam_STM4015"/>
    <property type="match status" value="1"/>
</dbReference>
<dbReference type="AlphaFoldDB" id="B9XL20"/>
<accession>B9XL20</accession>
<keyword evidence="3" id="KW-1185">Reference proteome</keyword>
<proteinExistence type="predicted"/>
<name>B9XL20_PEDPL</name>
<reference evidence="2 3" key="1">
    <citation type="journal article" date="2011" name="J. Bacteriol.">
        <title>Genome sequence of 'Pedosphaera parvula' Ellin514, an aerobic Verrucomicrobial isolate from pasture soil.</title>
        <authorList>
            <person name="Kant R."/>
            <person name="van Passel M.W."/>
            <person name="Sangwan P."/>
            <person name="Palva A."/>
            <person name="Lucas S."/>
            <person name="Copeland A."/>
            <person name="Lapidus A."/>
            <person name="Glavina Del Rio T."/>
            <person name="Dalin E."/>
            <person name="Tice H."/>
            <person name="Bruce D."/>
            <person name="Goodwin L."/>
            <person name="Pitluck S."/>
            <person name="Chertkov O."/>
            <person name="Larimer F.W."/>
            <person name="Land M.L."/>
            <person name="Hauser L."/>
            <person name="Brettin T.S."/>
            <person name="Detter J.C."/>
            <person name="Han S."/>
            <person name="de Vos W.M."/>
            <person name="Janssen P.H."/>
            <person name="Smidt H."/>
        </authorList>
    </citation>
    <scope>NUCLEOTIDE SEQUENCE [LARGE SCALE GENOMIC DNA]</scope>
    <source>
        <strain evidence="2 3">Ellin514</strain>
    </source>
</reference>
<dbReference type="EMBL" id="ABOX02000027">
    <property type="protein sequence ID" value="EEF59514.1"/>
    <property type="molecule type" value="Genomic_DNA"/>
</dbReference>
<dbReference type="Proteomes" id="UP000003688">
    <property type="component" value="Unassembled WGS sequence"/>
</dbReference>
<evidence type="ECO:0000313" key="2">
    <source>
        <dbReference type="EMBL" id="EEF59514.1"/>
    </source>
</evidence>
<feature type="region of interest" description="Disordered" evidence="1">
    <location>
        <begin position="35"/>
        <end position="67"/>
    </location>
</feature>
<dbReference type="InterPro" id="IPR032675">
    <property type="entry name" value="LRR_dom_sf"/>
</dbReference>
<dbReference type="Gene3D" id="3.80.10.10">
    <property type="entry name" value="Ribonuclease Inhibitor"/>
    <property type="match status" value="1"/>
</dbReference>
<protein>
    <recommendedName>
        <fullName evidence="4">Cytoplasmic protein</fullName>
    </recommendedName>
</protein>
<evidence type="ECO:0000256" key="1">
    <source>
        <dbReference type="SAM" id="MobiDB-lite"/>
    </source>
</evidence>
<dbReference type="InterPro" id="IPR047722">
    <property type="entry name" value="STM4015-like"/>
</dbReference>
<dbReference type="RefSeq" id="WP_007416513.1">
    <property type="nucleotide sequence ID" value="NZ_ABOX02000027.1"/>
</dbReference>
<dbReference type="STRING" id="320771.Cflav_PD2358"/>
<evidence type="ECO:0008006" key="4">
    <source>
        <dbReference type="Google" id="ProtNLM"/>
    </source>
</evidence>
<evidence type="ECO:0000313" key="3">
    <source>
        <dbReference type="Proteomes" id="UP000003688"/>
    </source>
</evidence>
<comment type="caution">
    <text evidence="2">The sequence shown here is derived from an EMBL/GenBank/DDBJ whole genome shotgun (WGS) entry which is preliminary data.</text>
</comment>
<sequence>MPISDLLDNFAGFTVRDFDPKSGLQDTTNTIYRIRQDPESTPPPKQSKGILGGIFGKNQPAPSPSTTPWEALLADPKCSELKGIVYGYWFKDFDMEKTSEDVIVNLAMGATALPNVQALFIGDITYEECEISWLHQADVTPLFRAYPRLQHLGVRGSDGLKIGPAKHSELKSLIIQCGGLPAATLREVFQSEFPALEHLELWLGEENYGGDATVADLEPILSGRLFPNLRYLGLRDSAMADQVASAVANAPIVQRIETLDLSMGNLSNEGADALLASPTLKRLKKLDLHHHFISPDRVAKLQQLGPQVDISDIQEAHKYGEETYRYIEVGE</sequence>
<organism evidence="2 3">
    <name type="scientific">Pedosphaera parvula (strain Ellin514)</name>
    <dbReference type="NCBI Taxonomy" id="320771"/>
    <lineage>
        <taxon>Bacteria</taxon>
        <taxon>Pseudomonadati</taxon>
        <taxon>Verrucomicrobiota</taxon>
        <taxon>Pedosphaerae</taxon>
        <taxon>Pedosphaerales</taxon>
        <taxon>Pedosphaeraceae</taxon>
        <taxon>Pedosphaera</taxon>
    </lineage>
</organism>